<protein>
    <submittedName>
        <fullName evidence="1">Uncharacterized protein</fullName>
    </submittedName>
</protein>
<evidence type="ECO:0000313" key="1">
    <source>
        <dbReference type="EMBL" id="KAK2554834.1"/>
    </source>
</evidence>
<dbReference type="Proteomes" id="UP001249851">
    <property type="component" value="Unassembled WGS sequence"/>
</dbReference>
<organism evidence="1 2">
    <name type="scientific">Acropora cervicornis</name>
    <name type="common">Staghorn coral</name>
    <dbReference type="NCBI Taxonomy" id="6130"/>
    <lineage>
        <taxon>Eukaryota</taxon>
        <taxon>Metazoa</taxon>
        <taxon>Cnidaria</taxon>
        <taxon>Anthozoa</taxon>
        <taxon>Hexacorallia</taxon>
        <taxon>Scleractinia</taxon>
        <taxon>Astrocoeniina</taxon>
        <taxon>Acroporidae</taxon>
        <taxon>Acropora</taxon>
    </lineage>
</organism>
<accession>A0AAD9Q4Z5</accession>
<reference evidence="1" key="2">
    <citation type="journal article" date="2023" name="Science">
        <title>Genomic signatures of disease resistance in endangered staghorn corals.</title>
        <authorList>
            <person name="Vollmer S.V."/>
            <person name="Selwyn J.D."/>
            <person name="Despard B.A."/>
            <person name="Roesel C.L."/>
        </authorList>
    </citation>
    <scope>NUCLEOTIDE SEQUENCE</scope>
    <source>
        <strain evidence="1">K2</strain>
    </source>
</reference>
<reference evidence="1" key="1">
    <citation type="journal article" date="2023" name="G3 (Bethesda)">
        <title>Whole genome assembly and annotation of the endangered Caribbean coral Acropora cervicornis.</title>
        <authorList>
            <person name="Selwyn J.D."/>
            <person name="Vollmer S.V."/>
        </authorList>
    </citation>
    <scope>NUCLEOTIDE SEQUENCE</scope>
    <source>
        <strain evidence="1">K2</strain>
    </source>
</reference>
<dbReference type="EMBL" id="JARQWQ010000066">
    <property type="protein sequence ID" value="KAK2554834.1"/>
    <property type="molecule type" value="Genomic_DNA"/>
</dbReference>
<name>A0AAD9Q4Z5_ACRCE</name>
<evidence type="ECO:0000313" key="2">
    <source>
        <dbReference type="Proteomes" id="UP001249851"/>
    </source>
</evidence>
<keyword evidence="2" id="KW-1185">Reference proteome</keyword>
<sequence length="158" mass="17940">MATSCLAEESEKTSTNKYFQWTTDHDVIMSRDTKYGQKYMIIGSHYRLSHLNGDLNVTVNGQRLTRATNYRYLGIEVDEALGWQPHVDAVCKKVSAGIGAIKRIRSLVPRQTLLKMYDVAFVKIKFWSVVVGENFVFDEAYEEVGVARSHFGSHSNTV</sequence>
<dbReference type="AlphaFoldDB" id="A0AAD9Q4Z5"/>
<proteinExistence type="predicted"/>
<comment type="caution">
    <text evidence="1">The sequence shown here is derived from an EMBL/GenBank/DDBJ whole genome shotgun (WGS) entry which is preliminary data.</text>
</comment>
<gene>
    <name evidence="1" type="ORF">P5673_023475</name>
</gene>
<feature type="non-terminal residue" evidence="1">
    <location>
        <position position="1"/>
    </location>
</feature>